<feature type="transmembrane region" description="Helical" evidence="10">
    <location>
        <begin position="585"/>
        <end position="602"/>
    </location>
</feature>
<dbReference type="PANTHER" id="PTHR23501">
    <property type="entry name" value="MAJOR FACILITATOR SUPERFAMILY"/>
    <property type="match status" value="1"/>
</dbReference>
<feature type="compositionally biased region" description="Basic and acidic residues" evidence="9">
    <location>
        <begin position="634"/>
        <end position="646"/>
    </location>
</feature>
<evidence type="ECO:0000256" key="1">
    <source>
        <dbReference type="ARBA" id="ARBA00004128"/>
    </source>
</evidence>
<dbReference type="Pfam" id="PF07690">
    <property type="entry name" value="MFS_1"/>
    <property type="match status" value="1"/>
</dbReference>
<comment type="subcellular location">
    <subcellularLocation>
        <location evidence="1">Vacuole membrane</location>
        <topology evidence="1">Multi-pass membrane protein</topology>
    </subcellularLocation>
</comment>
<dbReference type="Proteomes" id="UP000242814">
    <property type="component" value="Unassembled WGS sequence"/>
</dbReference>
<dbReference type="GO" id="GO:0022857">
    <property type="term" value="F:transmembrane transporter activity"/>
    <property type="evidence" value="ECO:0007669"/>
    <property type="project" value="InterPro"/>
</dbReference>
<name>A0A1D2J6B6_PARBR</name>
<dbReference type="CDD" id="cd17502">
    <property type="entry name" value="MFS_Azr1_MDR_like"/>
    <property type="match status" value="1"/>
</dbReference>
<evidence type="ECO:0000256" key="10">
    <source>
        <dbReference type="SAM" id="Phobius"/>
    </source>
</evidence>
<feature type="transmembrane region" description="Helical" evidence="10">
    <location>
        <begin position="413"/>
        <end position="432"/>
    </location>
</feature>
<feature type="transmembrane region" description="Helical" evidence="10">
    <location>
        <begin position="207"/>
        <end position="228"/>
    </location>
</feature>
<dbReference type="InterPro" id="IPR036259">
    <property type="entry name" value="MFS_trans_sf"/>
</dbReference>
<dbReference type="VEuPathDB" id="FungiDB:PABG_01587"/>
<protein>
    <recommendedName>
        <fullName evidence="7">Efflux pump dotC</fullName>
    </recommendedName>
    <alternativeName>
        <fullName evidence="8">Dothistromin biosynthesis protein C</fullName>
    </alternativeName>
</protein>
<dbReference type="GO" id="GO:0005886">
    <property type="term" value="C:plasma membrane"/>
    <property type="evidence" value="ECO:0007669"/>
    <property type="project" value="TreeGrafter"/>
</dbReference>
<dbReference type="Gene3D" id="1.20.1250.20">
    <property type="entry name" value="MFS general substrate transporter like domains"/>
    <property type="match status" value="1"/>
</dbReference>
<dbReference type="PANTHER" id="PTHR23501:SF102">
    <property type="entry name" value="DRUG TRANSPORTER, PUTATIVE (AFU_ORTHOLOGUE AFUA_3G08530)-RELATED"/>
    <property type="match status" value="1"/>
</dbReference>
<dbReference type="EMBL" id="LZYO01000411">
    <property type="protein sequence ID" value="ODH13849.1"/>
    <property type="molecule type" value="Genomic_DNA"/>
</dbReference>
<evidence type="ECO:0000256" key="8">
    <source>
        <dbReference type="ARBA" id="ARBA00083178"/>
    </source>
</evidence>
<dbReference type="AlphaFoldDB" id="A0A1D2J6B6"/>
<feature type="domain" description="Major facilitator superfamily (MFS) profile" evidence="11">
    <location>
        <begin position="116"/>
        <end position="607"/>
    </location>
</feature>
<feature type="region of interest" description="Disordered" evidence="9">
    <location>
        <begin position="634"/>
        <end position="661"/>
    </location>
</feature>
<keyword evidence="4 10" id="KW-1133">Transmembrane helix</keyword>
<accession>A0A1D2J6B6</accession>
<dbReference type="PROSITE" id="PS50850">
    <property type="entry name" value="MFS"/>
    <property type="match status" value="1"/>
</dbReference>
<dbReference type="VEuPathDB" id="FungiDB:PADG_04202"/>
<dbReference type="SUPFAM" id="SSF103473">
    <property type="entry name" value="MFS general substrate transporter"/>
    <property type="match status" value="1"/>
</dbReference>
<dbReference type="Gene3D" id="1.20.1720.10">
    <property type="entry name" value="Multidrug resistance protein D"/>
    <property type="match status" value="1"/>
</dbReference>
<gene>
    <name evidence="12" type="ORF">ACO22_06849</name>
</gene>
<dbReference type="GO" id="GO:0005774">
    <property type="term" value="C:vacuolar membrane"/>
    <property type="evidence" value="ECO:0007669"/>
    <property type="project" value="UniProtKB-SubCell"/>
</dbReference>
<feature type="transmembrane region" description="Helical" evidence="10">
    <location>
        <begin position="151"/>
        <end position="170"/>
    </location>
</feature>
<feature type="region of interest" description="Disordered" evidence="9">
    <location>
        <begin position="1"/>
        <end position="56"/>
    </location>
</feature>
<evidence type="ECO:0000256" key="3">
    <source>
        <dbReference type="ARBA" id="ARBA00022692"/>
    </source>
</evidence>
<reference evidence="12 13" key="1">
    <citation type="submission" date="2016-06" db="EMBL/GenBank/DDBJ databases">
        <authorList>
            <person name="Kjaerup R.B."/>
            <person name="Dalgaard T.S."/>
            <person name="Juul-Madsen H.R."/>
        </authorList>
    </citation>
    <scope>NUCLEOTIDE SEQUENCE [LARGE SCALE GENOMIC DNA]</scope>
    <source>
        <strain evidence="12 13">Pb300</strain>
    </source>
</reference>
<proteinExistence type="inferred from homology"/>
<feature type="transmembrane region" description="Helical" evidence="10">
    <location>
        <begin position="439"/>
        <end position="459"/>
    </location>
</feature>
<evidence type="ECO:0000256" key="6">
    <source>
        <dbReference type="ARBA" id="ARBA00057269"/>
    </source>
</evidence>
<evidence type="ECO:0000256" key="2">
    <source>
        <dbReference type="ARBA" id="ARBA00007520"/>
    </source>
</evidence>
<feature type="transmembrane region" description="Helical" evidence="10">
    <location>
        <begin position="113"/>
        <end position="139"/>
    </location>
</feature>
<comment type="caution">
    <text evidence="12">The sequence shown here is derived from an EMBL/GenBank/DDBJ whole genome shotgun (WGS) entry which is preliminary data.</text>
</comment>
<feature type="compositionally biased region" description="Polar residues" evidence="9">
    <location>
        <begin position="36"/>
        <end position="47"/>
    </location>
</feature>
<dbReference type="FunFam" id="1.20.1720.10:FF:000014">
    <property type="entry name" value="MFS drug transporter, putative"/>
    <property type="match status" value="1"/>
</dbReference>
<evidence type="ECO:0000256" key="7">
    <source>
        <dbReference type="ARBA" id="ARBA00069956"/>
    </source>
</evidence>
<comment type="similarity">
    <text evidence="2">Belongs to the major facilitator superfamily. TCR/Tet family.</text>
</comment>
<dbReference type="InterPro" id="IPR020846">
    <property type="entry name" value="MFS_dom"/>
</dbReference>
<dbReference type="PRINTS" id="PR01036">
    <property type="entry name" value="TCRTETB"/>
</dbReference>
<evidence type="ECO:0000256" key="9">
    <source>
        <dbReference type="SAM" id="MobiDB-lite"/>
    </source>
</evidence>
<feature type="transmembrane region" description="Helical" evidence="10">
    <location>
        <begin position="302"/>
        <end position="325"/>
    </location>
</feature>
<organism evidence="12 13">
    <name type="scientific">Paracoccidioides brasiliensis</name>
    <dbReference type="NCBI Taxonomy" id="121759"/>
    <lineage>
        <taxon>Eukaryota</taxon>
        <taxon>Fungi</taxon>
        <taxon>Dikarya</taxon>
        <taxon>Ascomycota</taxon>
        <taxon>Pezizomycotina</taxon>
        <taxon>Eurotiomycetes</taxon>
        <taxon>Eurotiomycetidae</taxon>
        <taxon>Onygenales</taxon>
        <taxon>Ajellomycetaceae</taxon>
        <taxon>Paracoccidioides</taxon>
    </lineage>
</organism>
<feature type="transmembrane region" description="Helical" evidence="10">
    <location>
        <begin position="182"/>
        <end position="201"/>
    </location>
</feature>
<dbReference type="FunFam" id="1.20.1250.20:FF:000196">
    <property type="entry name" value="MFS toxin efflux pump (AflT)"/>
    <property type="match status" value="1"/>
</dbReference>
<evidence type="ECO:0000313" key="13">
    <source>
        <dbReference type="Proteomes" id="UP000242814"/>
    </source>
</evidence>
<feature type="transmembrane region" description="Helical" evidence="10">
    <location>
        <begin position="337"/>
        <end position="356"/>
    </location>
</feature>
<evidence type="ECO:0000256" key="5">
    <source>
        <dbReference type="ARBA" id="ARBA00023136"/>
    </source>
</evidence>
<feature type="transmembrane region" description="Helical" evidence="10">
    <location>
        <begin position="267"/>
        <end position="290"/>
    </location>
</feature>
<feature type="transmembrane region" description="Helical" evidence="10">
    <location>
        <begin position="377"/>
        <end position="401"/>
    </location>
</feature>
<evidence type="ECO:0000259" key="11">
    <source>
        <dbReference type="PROSITE" id="PS50850"/>
    </source>
</evidence>
<sequence length="661" mass="72527">MVDSRTRYTSEGNIEIEESPPTSDKGQMGCPREQNIPDSLSTPQGRQSPVGEKPLPCGGLAEIRVLCTEVQVTHSEHREQDDDSLRTPTAENVLTEALDNPLSQRKKMAKRQITAVMVALCVALFLAALDMSIIATALPTIAGEFKATKNSYSWMASSYLLGNASVIPLWGKLSDIWGRKPIIMCANILFLLASLTCALAPNTATLIAGRAIQGIGGGGLILLGQICVGDLFSQRERPIYYAMFGMTWAIAGSIGPVVGGIFTEKVTWRWCFYINLPFGGFALATLFIWLKIETPKTPLLAGIRAIDWFGTITIIGGTLMFLFGIEFGGISFPWNSATVICLIIFGAVMMGIFVIIERKVAKYPVMPMALFSDTSNIFTLLVNWSHGSSFIAGAFFLPFYFQTVLGASPIMSGVYLLPQVVFLSITSFVIGFTIRKTGMYVEFIRLGMLVMTLGNGLYIDLKPYTSWPRLIIYQLITGIGIGPNFQAPMLALQSRVPQSEVSTATTTHGFIRQLSTSSSIVLGGVIYRNVLKQSGPKILAALGPELAEKLLSNRVSSQTHTLRTLTETQRRILLDVYNVALSRMWIYYTVTSAIGCLCSFFIRKKELSRHHEVTKTGLEAQEDARKARLTAKRELEEKKQQEKGVKENGIGGANSVMIDTV</sequence>
<evidence type="ECO:0000256" key="4">
    <source>
        <dbReference type="ARBA" id="ARBA00022989"/>
    </source>
</evidence>
<keyword evidence="3 10" id="KW-0812">Transmembrane</keyword>
<comment type="function">
    <text evidence="6">Efflux pump; part of the gene cluster that mediates the biosynthesis of dothistromin (DOTH), a polyketide toxin very similar in structure to the aflatoxin precursor, versicolorin B. One function of dotC may be to transport early-stage dothistromin biosynthetic intermediates from the cytoplasm into vacuoles, thereby affecting the rate of dothistromin production.</text>
</comment>
<keyword evidence="5 10" id="KW-0472">Membrane</keyword>
<evidence type="ECO:0000313" key="12">
    <source>
        <dbReference type="EMBL" id="ODH13849.1"/>
    </source>
</evidence>
<dbReference type="InterPro" id="IPR011701">
    <property type="entry name" value="MFS"/>
</dbReference>
<feature type="transmembrane region" description="Helical" evidence="10">
    <location>
        <begin position="240"/>
        <end position="261"/>
    </location>
</feature>